<protein>
    <submittedName>
        <fullName evidence="1">Uncharacterized protein</fullName>
    </submittedName>
</protein>
<organism evidence="1 2">
    <name type="scientific">Nesidiocoris tenuis</name>
    <dbReference type="NCBI Taxonomy" id="355587"/>
    <lineage>
        <taxon>Eukaryota</taxon>
        <taxon>Metazoa</taxon>
        <taxon>Ecdysozoa</taxon>
        <taxon>Arthropoda</taxon>
        <taxon>Hexapoda</taxon>
        <taxon>Insecta</taxon>
        <taxon>Pterygota</taxon>
        <taxon>Neoptera</taxon>
        <taxon>Paraneoptera</taxon>
        <taxon>Hemiptera</taxon>
        <taxon>Heteroptera</taxon>
        <taxon>Panheteroptera</taxon>
        <taxon>Cimicomorpha</taxon>
        <taxon>Miridae</taxon>
        <taxon>Dicyphina</taxon>
        <taxon>Nesidiocoris</taxon>
    </lineage>
</organism>
<keyword evidence="2" id="KW-1185">Reference proteome</keyword>
<reference evidence="1 2" key="1">
    <citation type="submission" date="2020-02" db="EMBL/GenBank/DDBJ databases">
        <authorList>
            <person name="Ferguson B K."/>
        </authorList>
    </citation>
    <scope>NUCLEOTIDE SEQUENCE [LARGE SCALE GENOMIC DNA]</scope>
</reference>
<proteinExistence type="predicted"/>
<dbReference type="AlphaFoldDB" id="A0A6H5G1G1"/>
<sequence>EIHPPADISSTGHICIARGAPSSARDLIETLRKTRHPSELFDIFRPRNSNGVQAKFLPAEPIFQKQEPKNPEESLQPGTQCVLRMLGKFQYFTPVFPCRFARTTNHPIHARIAHKVIFQNKQLFKISIIWKIRYAFVLPYYEKIEKI</sequence>
<feature type="non-terminal residue" evidence="1">
    <location>
        <position position="1"/>
    </location>
</feature>
<evidence type="ECO:0000313" key="2">
    <source>
        <dbReference type="Proteomes" id="UP000479000"/>
    </source>
</evidence>
<accession>A0A6H5G1G1</accession>
<evidence type="ECO:0000313" key="1">
    <source>
        <dbReference type="EMBL" id="CAA9995516.1"/>
    </source>
</evidence>
<dbReference type="Proteomes" id="UP000479000">
    <property type="component" value="Unassembled WGS sequence"/>
</dbReference>
<dbReference type="EMBL" id="CADCXU010003470">
    <property type="protein sequence ID" value="CAA9995516.1"/>
    <property type="molecule type" value="Genomic_DNA"/>
</dbReference>
<gene>
    <name evidence="1" type="ORF">NTEN_LOCUS2307</name>
</gene>
<name>A0A6H5G1G1_9HEMI</name>